<dbReference type="PANTHER" id="PTHR30589:SF0">
    <property type="entry name" value="PHOSPHATIDYLGLYCEROL--PROLIPOPROTEIN DIACYLGLYCERYL TRANSFERASE"/>
    <property type="match status" value="1"/>
</dbReference>
<evidence type="ECO:0000256" key="5">
    <source>
        <dbReference type="ARBA" id="ARBA00022989"/>
    </source>
</evidence>
<reference evidence="8 9" key="1">
    <citation type="submission" date="2022-02" db="EMBL/GenBank/DDBJ databases">
        <title>Uncovering new skin microbiome diversity through culturing and metagenomics.</title>
        <authorList>
            <person name="Conlan S."/>
            <person name="Deming C."/>
            <person name="Nisc Comparative Sequencing Program N."/>
            <person name="Segre J.A."/>
        </authorList>
    </citation>
    <scope>NUCLEOTIDE SEQUENCE [LARGE SCALE GENOMIC DNA]</scope>
    <source>
        <strain evidence="8 9">ACRQZ</strain>
    </source>
</reference>
<keyword evidence="3 8" id="KW-0808">Transferase</keyword>
<evidence type="ECO:0000256" key="7">
    <source>
        <dbReference type="SAM" id="Phobius"/>
    </source>
</evidence>
<dbReference type="RefSeq" id="WP_239264582.1">
    <property type="nucleotide sequence ID" value="NZ_JAKRCV010000033.1"/>
</dbReference>
<evidence type="ECO:0000256" key="6">
    <source>
        <dbReference type="ARBA" id="ARBA00023136"/>
    </source>
</evidence>
<keyword evidence="9" id="KW-1185">Reference proteome</keyword>
<dbReference type="EMBL" id="JAKRCV010000033">
    <property type="protein sequence ID" value="MCG7322367.1"/>
    <property type="molecule type" value="Genomic_DNA"/>
</dbReference>
<keyword evidence="6 7" id="KW-0472">Membrane</keyword>
<dbReference type="Proteomes" id="UP001521931">
    <property type="component" value="Unassembled WGS sequence"/>
</dbReference>
<comment type="caution">
    <text evidence="8">The sequence shown here is derived from an EMBL/GenBank/DDBJ whole genome shotgun (WGS) entry which is preliminary data.</text>
</comment>
<protein>
    <submittedName>
        <fullName evidence="8">Prolipoprotein diacylglyceryl transferase</fullName>
        <ecNumber evidence="8">2.4.99.-</ecNumber>
    </submittedName>
</protein>
<evidence type="ECO:0000313" key="8">
    <source>
        <dbReference type="EMBL" id="MCG7322367.1"/>
    </source>
</evidence>
<keyword evidence="5 7" id="KW-1133">Transmembrane helix</keyword>
<name>A0ABS9Q3A7_9MICO</name>
<evidence type="ECO:0000256" key="1">
    <source>
        <dbReference type="ARBA" id="ARBA00007150"/>
    </source>
</evidence>
<organism evidence="8 9">
    <name type="scientific">Arsenicicoccus bolidensis</name>
    <dbReference type="NCBI Taxonomy" id="229480"/>
    <lineage>
        <taxon>Bacteria</taxon>
        <taxon>Bacillati</taxon>
        <taxon>Actinomycetota</taxon>
        <taxon>Actinomycetes</taxon>
        <taxon>Micrococcales</taxon>
        <taxon>Intrasporangiaceae</taxon>
        <taxon>Arsenicicoccus</taxon>
    </lineage>
</organism>
<evidence type="ECO:0000313" key="9">
    <source>
        <dbReference type="Proteomes" id="UP001521931"/>
    </source>
</evidence>
<dbReference type="PANTHER" id="PTHR30589">
    <property type="entry name" value="PROLIPOPROTEIN DIACYLGLYCERYL TRANSFERASE"/>
    <property type="match status" value="1"/>
</dbReference>
<keyword evidence="4 7" id="KW-0812">Transmembrane</keyword>
<feature type="transmembrane region" description="Helical" evidence="7">
    <location>
        <begin position="20"/>
        <end position="38"/>
    </location>
</feature>
<sequence>MGTGHPESSPGVWYLEPLPLRGYALSIILGIVVAVWIGERRWVGRGGRRRDIADLALWAVQIGIRHRVAPRARRRPEGDRSRIRLWSRSA</sequence>
<evidence type="ECO:0000256" key="2">
    <source>
        <dbReference type="ARBA" id="ARBA00022475"/>
    </source>
</evidence>
<gene>
    <name evidence="8" type="ORF">MHL29_10790</name>
</gene>
<dbReference type="GO" id="GO:0016757">
    <property type="term" value="F:glycosyltransferase activity"/>
    <property type="evidence" value="ECO:0007669"/>
    <property type="project" value="UniProtKB-KW"/>
</dbReference>
<dbReference type="Pfam" id="PF01790">
    <property type="entry name" value="LGT"/>
    <property type="match status" value="1"/>
</dbReference>
<proteinExistence type="inferred from homology"/>
<comment type="similarity">
    <text evidence="1">Belongs to the Lgt family.</text>
</comment>
<accession>A0ABS9Q3A7</accession>
<keyword evidence="8" id="KW-0328">Glycosyltransferase</keyword>
<keyword evidence="2" id="KW-1003">Cell membrane</keyword>
<evidence type="ECO:0000256" key="3">
    <source>
        <dbReference type="ARBA" id="ARBA00022679"/>
    </source>
</evidence>
<dbReference type="InterPro" id="IPR001640">
    <property type="entry name" value="Lgt"/>
</dbReference>
<evidence type="ECO:0000256" key="4">
    <source>
        <dbReference type="ARBA" id="ARBA00022692"/>
    </source>
</evidence>
<dbReference type="EC" id="2.4.99.-" evidence="8"/>